<dbReference type="AlphaFoldDB" id="A0A8S3XZR3"/>
<organism evidence="2 3">
    <name type="scientific">Parnassius apollo</name>
    <name type="common">Apollo butterfly</name>
    <name type="synonym">Papilio apollo</name>
    <dbReference type="NCBI Taxonomy" id="110799"/>
    <lineage>
        <taxon>Eukaryota</taxon>
        <taxon>Metazoa</taxon>
        <taxon>Ecdysozoa</taxon>
        <taxon>Arthropoda</taxon>
        <taxon>Hexapoda</taxon>
        <taxon>Insecta</taxon>
        <taxon>Pterygota</taxon>
        <taxon>Neoptera</taxon>
        <taxon>Endopterygota</taxon>
        <taxon>Lepidoptera</taxon>
        <taxon>Glossata</taxon>
        <taxon>Ditrysia</taxon>
        <taxon>Papilionoidea</taxon>
        <taxon>Papilionidae</taxon>
        <taxon>Parnassiinae</taxon>
        <taxon>Parnassini</taxon>
        <taxon>Parnassius</taxon>
        <taxon>Parnassius</taxon>
    </lineage>
</organism>
<name>A0A8S3XZR3_PARAO</name>
<accession>A0A8S3XZR3</accession>
<comment type="caution">
    <text evidence="2">The sequence shown here is derived from an EMBL/GenBank/DDBJ whole genome shotgun (WGS) entry which is preliminary data.</text>
</comment>
<evidence type="ECO:0000313" key="3">
    <source>
        <dbReference type="Proteomes" id="UP000691718"/>
    </source>
</evidence>
<protein>
    <submittedName>
        <fullName evidence="2">(apollo) hypothetical protein</fullName>
    </submittedName>
</protein>
<evidence type="ECO:0000313" key="2">
    <source>
        <dbReference type="EMBL" id="CAG5042631.1"/>
    </source>
</evidence>
<gene>
    <name evidence="2" type="ORF">PAPOLLO_LOCUS22475</name>
</gene>
<dbReference type="Proteomes" id="UP000691718">
    <property type="component" value="Unassembled WGS sequence"/>
</dbReference>
<keyword evidence="3" id="KW-1185">Reference proteome</keyword>
<feature type="region of interest" description="Disordered" evidence="1">
    <location>
        <begin position="82"/>
        <end position="111"/>
    </location>
</feature>
<proteinExistence type="predicted"/>
<reference evidence="2" key="1">
    <citation type="submission" date="2021-04" db="EMBL/GenBank/DDBJ databases">
        <authorList>
            <person name="Tunstrom K."/>
        </authorList>
    </citation>
    <scope>NUCLEOTIDE SEQUENCE</scope>
</reference>
<evidence type="ECO:0000256" key="1">
    <source>
        <dbReference type="SAM" id="MobiDB-lite"/>
    </source>
</evidence>
<dbReference type="EMBL" id="CAJQZP010001376">
    <property type="protein sequence ID" value="CAG5042631.1"/>
    <property type="molecule type" value="Genomic_DNA"/>
</dbReference>
<sequence length="111" mass="12790">MPQCSQVPDREQENIIADPEHLITLPGHESSSSVARISPKLSTSSQSIPVLINQKISQLRVHHLCFRRKRYDHYQKLLQGKKQIAGEKPGNLQSTQIHLKKKRREENMKTD</sequence>